<evidence type="ECO:0000256" key="3">
    <source>
        <dbReference type="ARBA" id="ARBA00023163"/>
    </source>
</evidence>
<dbReference type="SUPFAM" id="SSF46689">
    <property type="entry name" value="Homeodomain-like"/>
    <property type="match status" value="1"/>
</dbReference>
<evidence type="ECO:0000313" key="7">
    <source>
        <dbReference type="Proteomes" id="UP000295627"/>
    </source>
</evidence>
<keyword evidence="1" id="KW-0805">Transcription regulation</keyword>
<feature type="DNA-binding region" description="H-T-H motif" evidence="4">
    <location>
        <begin position="66"/>
        <end position="85"/>
    </location>
</feature>
<dbReference type="GO" id="GO:0003677">
    <property type="term" value="F:DNA binding"/>
    <property type="evidence" value="ECO:0007669"/>
    <property type="project" value="UniProtKB-UniRule"/>
</dbReference>
<dbReference type="InterPro" id="IPR036271">
    <property type="entry name" value="Tet_transcr_reg_TetR-rel_C_sf"/>
</dbReference>
<dbReference type="SUPFAM" id="SSF48498">
    <property type="entry name" value="Tetracyclin repressor-like, C-terminal domain"/>
    <property type="match status" value="1"/>
</dbReference>
<dbReference type="Gene3D" id="1.10.357.10">
    <property type="entry name" value="Tetracycline Repressor, domain 2"/>
    <property type="match status" value="1"/>
</dbReference>
<protein>
    <submittedName>
        <fullName evidence="6">TetR family transcriptional regulator</fullName>
    </submittedName>
</protein>
<feature type="non-terminal residue" evidence="6">
    <location>
        <position position="1"/>
    </location>
</feature>
<gene>
    <name evidence="6" type="ORF">EJ571_24045</name>
</gene>
<dbReference type="RefSeq" id="WP_133285903.1">
    <property type="nucleotide sequence ID" value="NZ_RXLR01000020.1"/>
</dbReference>
<dbReference type="PANTHER" id="PTHR47506:SF6">
    <property type="entry name" value="HTH-TYPE TRANSCRIPTIONAL REPRESSOR NEMR"/>
    <property type="match status" value="1"/>
</dbReference>
<keyword evidence="2 4" id="KW-0238">DNA-binding</keyword>
<dbReference type="InterPro" id="IPR009057">
    <property type="entry name" value="Homeodomain-like_sf"/>
</dbReference>
<dbReference type="PANTHER" id="PTHR47506">
    <property type="entry name" value="TRANSCRIPTIONAL REGULATORY PROTEIN"/>
    <property type="match status" value="1"/>
</dbReference>
<dbReference type="Pfam" id="PF21993">
    <property type="entry name" value="TetR_C_13_2"/>
    <property type="match status" value="1"/>
</dbReference>
<dbReference type="Pfam" id="PF00440">
    <property type="entry name" value="TetR_N"/>
    <property type="match status" value="1"/>
</dbReference>
<dbReference type="AlphaFoldDB" id="A0A4R5P529"/>
<organism evidence="6 7">
    <name type="scientific">Mycobacteroides franklinii</name>
    <dbReference type="NCBI Taxonomy" id="948102"/>
    <lineage>
        <taxon>Bacteria</taxon>
        <taxon>Bacillati</taxon>
        <taxon>Actinomycetota</taxon>
        <taxon>Actinomycetes</taxon>
        <taxon>Mycobacteriales</taxon>
        <taxon>Mycobacteriaceae</taxon>
        <taxon>Mycobacteroides</taxon>
    </lineage>
</organism>
<sequence length="229" mass="25756">LCSSDFGRSLEESRDDLQSLGYDTPVPLIRSDSYTTLLDATNPDIRRRLLASGLELFYARGVNATGVKEIADRAHVPKAAFYTYYESKEAFVVAVLEQYWLELQDRSGSLLLGRGRPVRRLQRYFAVIADEHERHTFMRGCLIGNLALEVSATSASVHEKLRGIVCAWEHELAAVFTEGTPQRRREVAGLIIEAWEGAVLRARIDRTRAPYDRFSRITLPQLVGLVGTS</sequence>
<evidence type="ECO:0000256" key="2">
    <source>
        <dbReference type="ARBA" id="ARBA00023125"/>
    </source>
</evidence>
<evidence type="ECO:0000256" key="1">
    <source>
        <dbReference type="ARBA" id="ARBA00023015"/>
    </source>
</evidence>
<accession>A0A4R5P529</accession>
<evidence type="ECO:0000313" key="6">
    <source>
        <dbReference type="EMBL" id="TDH18273.1"/>
    </source>
</evidence>
<dbReference type="Proteomes" id="UP000295627">
    <property type="component" value="Unassembled WGS sequence"/>
</dbReference>
<dbReference type="PROSITE" id="PS50977">
    <property type="entry name" value="HTH_TETR_2"/>
    <property type="match status" value="1"/>
</dbReference>
<dbReference type="EMBL" id="RXLR01000020">
    <property type="protein sequence ID" value="TDH18273.1"/>
    <property type="molecule type" value="Genomic_DNA"/>
</dbReference>
<dbReference type="InterPro" id="IPR054156">
    <property type="entry name" value="YxaF_TetR_C"/>
</dbReference>
<name>A0A4R5P529_9MYCO</name>
<dbReference type="PRINTS" id="PR00455">
    <property type="entry name" value="HTHTETR"/>
</dbReference>
<feature type="domain" description="HTH tetR-type" evidence="5">
    <location>
        <begin position="43"/>
        <end position="103"/>
    </location>
</feature>
<proteinExistence type="predicted"/>
<reference evidence="6 7" key="1">
    <citation type="journal article" date="2019" name="Sci. Rep.">
        <title>Extended insight into the Mycobacterium chelonae-abscessus complex through whole genome sequencing of Mycobacterium salmoniphilum outbreak and Mycobacterium salmoniphilum-like strains.</title>
        <authorList>
            <person name="Behra P.R.K."/>
            <person name="Das S."/>
            <person name="Pettersson B.M.F."/>
            <person name="Shirreff L."/>
            <person name="DuCote T."/>
            <person name="Jacobsson K.G."/>
            <person name="Ennis D.G."/>
            <person name="Kirsebom L.A."/>
        </authorList>
    </citation>
    <scope>NUCLEOTIDE SEQUENCE [LARGE SCALE GENOMIC DNA]</scope>
    <source>
        <strain evidence="6 7">DSM 45524</strain>
    </source>
</reference>
<keyword evidence="3" id="KW-0804">Transcription</keyword>
<evidence type="ECO:0000259" key="5">
    <source>
        <dbReference type="PROSITE" id="PS50977"/>
    </source>
</evidence>
<evidence type="ECO:0000256" key="4">
    <source>
        <dbReference type="PROSITE-ProRule" id="PRU00335"/>
    </source>
</evidence>
<dbReference type="InterPro" id="IPR001647">
    <property type="entry name" value="HTH_TetR"/>
</dbReference>
<comment type="caution">
    <text evidence="6">The sequence shown here is derived from an EMBL/GenBank/DDBJ whole genome shotgun (WGS) entry which is preliminary data.</text>
</comment>